<evidence type="ECO:0000313" key="2">
    <source>
        <dbReference type="Proteomes" id="UP000317648"/>
    </source>
</evidence>
<evidence type="ECO:0000313" key="1">
    <source>
        <dbReference type="EMBL" id="QDU93254.1"/>
    </source>
</evidence>
<dbReference type="EMBL" id="CP036433">
    <property type="protein sequence ID" value="QDU93254.1"/>
    <property type="molecule type" value="Genomic_DNA"/>
</dbReference>
<protein>
    <recommendedName>
        <fullName evidence="3">Protein phosphatase 2C</fullName>
    </recommendedName>
</protein>
<dbReference type="Proteomes" id="UP000317648">
    <property type="component" value="Chromosome"/>
</dbReference>
<dbReference type="KEGG" id="lcre:Pla8534_10330"/>
<sequence>MFFQHRAFWIAKDAERADQFQDAFAVDAFRGAASIADGVSSSLFASSWAELLTRAVIADPPDVGDEELLGPWLDQHRKEWLEPIDVDNLAWHQKPKFQANGAQTTLLWVELYKDSTHDRSTGEVDMYAYSVGDCCLFHIRGDRMLRSFPFSNAEAFASNPAVIGSISKKSDVAIPFEHLQTTGVNDDLLVLCTDAMAVWLLEQKAAGVRIDWNGYWSMTESDWRDHILDLRQNQQIRYDDTTMLLLRLGKKEPAVTTEE</sequence>
<dbReference type="AlphaFoldDB" id="A0A518DN37"/>
<reference evidence="1 2" key="1">
    <citation type="submission" date="2019-02" db="EMBL/GenBank/DDBJ databases">
        <title>Deep-cultivation of Planctomycetes and their phenomic and genomic characterization uncovers novel biology.</title>
        <authorList>
            <person name="Wiegand S."/>
            <person name="Jogler M."/>
            <person name="Boedeker C."/>
            <person name="Pinto D."/>
            <person name="Vollmers J."/>
            <person name="Rivas-Marin E."/>
            <person name="Kohn T."/>
            <person name="Peeters S.H."/>
            <person name="Heuer A."/>
            <person name="Rast P."/>
            <person name="Oberbeckmann S."/>
            <person name="Bunk B."/>
            <person name="Jeske O."/>
            <person name="Meyerdierks A."/>
            <person name="Storesund J.E."/>
            <person name="Kallscheuer N."/>
            <person name="Luecker S."/>
            <person name="Lage O.M."/>
            <person name="Pohl T."/>
            <person name="Merkel B.J."/>
            <person name="Hornburger P."/>
            <person name="Mueller R.-W."/>
            <person name="Bruemmer F."/>
            <person name="Labrenz M."/>
            <person name="Spormann A.M."/>
            <person name="Op den Camp H."/>
            <person name="Overmann J."/>
            <person name="Amann R."/>
            <person name="Jetten M.S.M."/>
            <person name="Mascher T."/>
            <person name="Medema M.H."/>
            <person name="Devos D.P."/>
            <person name="Kaster A.-K."/>
            <person name="Ovreas L."/>
            <person name="Rohde M."/>
            <person name="Galperin M.Y."/>
            <person name="Jogler C."/>
        </authorList>
    </citation>
    <scope>NUCLEOTIDE SEQUENCE [LARGE SCALE GENOMIC DNA]</scope>
    <source>
        <strain evidence="1 2">Pla85_3_4</strain>
    </source>
</reference>
<keyword evidence="2" id="KW-1185">Reference proteome</keyword>
<proteinExistence type="predicted"/>
<gene>
    <name evidence="1" type="ORF">Pla8534_10330</name>
</gene>
<dbReference type="SUPFAM" id="SSF81606">
    <property type="entry name" value="PP2C-like"/>
    <property type="match status" value="1"/>
</dbReference>
<accession>A0A518DN37</accession>
<evidence type="ECO:0008006" key="3">
    <source>
        <dbReference type="Google" id="ProtNLM"/>
    </source>
</evidence>
<organism evidence="1 2">
    <name type="scientific">Lignipirellula cremea</name>
    <dbReference type="NCBI Taxonomy" id="2528010"/>
    <lineage>
        <taxon>Bacteria</taxon>
        <taxon>Pseudomonadati</taxon>
        <taxon>Planctomycetota</taxon>
        <taxon>Planctomycetia</taxon>
        <taxon>Pirellulales</taxon>
        <taxon>Pirellulaceae</taxon>
        <taxon>Lignipirellula</taxon>
    </lineage>
</organism>
<name>A0A518DN37_9BACT</name>
<dbReference type="InterPro" id="IPR036457">
    <property type="entry name" value="PPM-type-like_dom_sf"/>
</dbReference>